<dbReference type="InterPro" id="IPR005770">
    <property type="entry name" value="PhnD"/>
</dbReference>
<dbReference type="NCBIfam" id="TIGR01098">
    <property type="entry name" value="3A0109s03R"/>
    <property type="match status" value="1"/>
</dbReference>
<dbReference type="GO" id="GO:0043190">
    <property type="term" value="C:ATP-binding cassette (ABC) transporter complex"/>
    <property type="evidence" value="ECO:0007669"/>
    <property type="project" value="InterPro"/>
</dbReference>
<evidence type="ECO:0000313" key="2">
    <source>
        <dbReference type="EMBL" id="ETA66885.1"/>
    </source>
</evidence>
<dbReference type="Gene3D" id="3.40.190.10">
    <property type="entry name" value="Periplasmic binding protein-like II"/>
    <property type="match status" value="2"/>
</dbReference>
<dbReference type="Pfam" id="PF12974">
    <property type="entry name" value="Phosphonate-bd"/>
    <property type="match status" value="1"/>
</dbReference>
<dbReference type="CDD" id="cd01071">
    <property type="entry name" value="PBP2_PhnD_like"/>
    <property type="match status" value="1"/>
</dbReference>
<dbReference type="SUPFAM" id="SSF53850">
    <property type="entry name" value="Periplasmic binding protein-like II"/>
    <property type="match status" value="1"/>
</dbReference>
<dbReference type="STRING" id="1090322.MettiDRAFT_0288"/>
<dbReference type="OrthoDB" id="146127at2157"/>
<proteinExistence type="predicted"/>
<sequence length="309" mass="34116">MNVFQNHIKRFYILIIALILSTVLSGCVEEQEPVEDPSSQNELRIGLILWDTPVEVTKQFTAVEEYLGSELGMDVVTIKSTDYYAIIDAMEAGKLDIAFFGPFSAVISAESSGSEIIVAGGNADGNLETYNSYIITNRKSDITSIDYLVNNSQNISFAFVNPASTSGNLIPRGYLLSQGVNPDEDFKNTLFSGGHDNTIDAVLSGNIINSGAVSSSTYERYFEDDNSSENNIIIIWESDSIPTDPISVRGDMDPALKEKIKNAFLEMHEKSPETFQNFMDVREGHALYVEANNSDYAFIREMALSLGYI</sequence>
<name>W9DP79_METTI</name>
<keyword evidence="1" id="KW-0732">Signal</keyword>
<dbReference type="GO" id="GO:0055085">
    <property type="term" value="P:transmembrane transport"/>
    <property type="evidence" value="ECO:0007669"/>
    <property type="project" value="InterPro"/>
</dbReference>
<dbReference type="PANTHER" id="PTHR35841:SF1">
    <property type="entry name" value="PHOSPHONATES-BINDING PERIPLASMIC PROTEIN"/>
    <property type="match status" value="1"/>
</dbReference>
<dbReference type="Proteomes" id="UP000019483">
    <property type="component" value="Unassembled WGS sequence"/>
</dbReference>
<organism evidence="2 3">
    <name type="scientific">Methanolobus tindarius DSM 2278</name>
    <dbReference type="NCBI Taxonomy" id="1090322"/>
    <lineage>
        <taxon>Archaea</taxon>
        <taxon>Methanobacteriati</taxon>
        <taxon>Methanobacteriota</taxon>
        <taxon>Stenosarchaea group</taxon>
        <taxon>Methanomicrobia</taxon>
        <taxon>Methanosarcinales</taxon>
        <taxon>Methanosarcinaceae</taxon>
        <taxon>Methanolobus</taxon>
    </lineage>
</organism>
<protein>
    <submittedName>
        <fullName evidence="2">Phosphate/phosphite/phosphonate ABC transporter, periplasmic binding protein</fullName>
    </submittedName>
</protein>
<evidence type="ECO:0000313" key="3">
    <source>
        <dbReference type="Proteomes" id="UP000019483"/>
    </source>
</evidence>
<accession>W9DP79</accession>
<evidence type="ECO:0000256" key="1">
    <source>
        <dbReference type="ARBA" id="ARBA00022729"/>
    </source>
</evidence>
<dbReference type="EMBL" id="AZAJ01000001">
    <property type="protein sequence ID" value="ETA66885.1"/>
    <property type="molecule type" value="Genomic_DNA"/>
</dbReference>
<reference evidence="2 3" key="1">
    <citation type="submission" date="2013-08" db="EMBL/GenBank/DDBJ databases">
        <authorList>
            <consortium name="DOE Joint Genome Institute"/>
            <person name="Eisen J."/>
            <person name="Huntemann M."/>
            <person name="Han J."/>
            <person name="Chen A."/>
            <person name="Kyrpides N."/>
            <person name="Mavromatis K."/>
            <person name="Markowitz V."/>
            <person name="Palaniappan K."/>
            <person name="Ivanova N."/>
            <person name="Schaumberg A."/>
            <person name="Pati A."/>
            <person name="Liolios K."/>
            <person name="Nordberg H.P."/>
            <person name="Cantor M.N."/>
            <person name="Hua S.X."/>
            <person name="Woyke T."/>
        </authorList>
    </citation>
    <scope>NUCLEOTIDE SEQUENCE [LARGE SCALE GENOMIC DNA]</scope>
    <source>
        <strain evidence="2 3">DSM 2278</strain>
    </source>
</reference>
<dbReference type="RefSeq" id="WP_023844021.1">
    <property type="nucleotide sequence ID" value="NZ_AZAJ01000001.1"/>
</dbReference>
<keyword evidence="3" id="KW-1185">Reference proteome</keyword>
<dbReference type="AlphaFoldDB" id="W9DP79"/>
<comment type="caution">
    <text evidence="2">The sequence shown here is derived from an EMBL/GenBank/DDBJ whole genome shotgun (WGS) entry which is preliminary data.</text>
</comment>
<gene>
    <name evidence="2" type="ORF">MettiDRAFT_0288</name>
</gene>
<dbReference type="PANTHER" id="PTHR35841">
    <property type="entry name" value="PHOSPHONATES-BINDING PERIPLASMIC PROTEIN"/>
    <property type="match status" value="1"/>
</dbReference>